<feature type="region of interest" description="Disordered" evidence="1">
    <location>
        <begin position="197"/>
        <end position="226"/>
    </location>
</feature>
<accession>A0A0U3DEL8</accession>
<evidence type="ECO:0000313" key="2">
    <source>
        <dbReference type="EMBL" id="ALT58173.1"/>
    </source>
</evidence>
<dbReference type="InterPro" id="IPR007499">
    <property type="entry name" value="ERF_bacteria_virus"/>
</dbReference>
<dbReference type="Pfam" id="PF04404">
    <property type="entry name" value="ERF"/>
    <property type="match status" value="1"/>
</dbReference>
<name>A0A0U3DEL8_9CAUD</name>
<keyword evidence="3" id="KW-1185">Reference proteome</keyword>
<sequence>MHLIHQSGEVKMQLSPETNEILPALFNARNKFAKAKKDAKNNHLKNSYATLDAMMAAVSPALTDNDIMILQSMLDTSTETTFHLETMLIHKSGQWAKFFMMMPIAKRDPQGVGSAMTYARRYSLAAALGISQSDDDAQLAVKSVKDWKKELDACEDIESLKEVWANAYRQTDTASKSIIQDHYNALKAKFEIGKARGIRPAQPEQKKQVEATSAKPVQSQSITNFE</sequence>
<evidence type="ECO:0000256" key="1">
    <source>
        <dbReference type="SAM" id="MobiDB-lite"/>
    </source>
</evidence>
<gene>
    <name evidence="2" type="ORF">JMPW2_051</name>
</gene>
<protein>
    <submittedName>
        <fullName evidence="2">Recombinase</fullName>
    </submittedName>
</protein>
<dbReference type="OrthoDB" id="8735at10239"/>
<proteinExistence type="predicted"/>
<evidence type="ECO:0000313" key="3">
    <source>
        <dbReference type="Proteomes" id="UP000225226"/>
    </source>
</evidence>
<feature type="compositionally biased region" description="Polar residues" evidence="1">
    <location>
        <begin position="215"/>
        <end position="226"/>
    </location>
</feature>
<organism evidence="2 3">
    <name type="scientific">Escherichia phage JMPW2</name>
    <dbReference type="NCBI Taxonomy" id="1772218"/>
    <lineage>
        <taxon>Viruses</taxon>
        <taxon>Duplodnaviria</taxon>
        <taxon>Heunggongvirae</taxon>
        <taxon>Uroviricota</taxon>
        <taxon>Caudoviricetes</taxon>
        <taxon>Drexlerviridae</taxon>
        <taxon>Tunavirinae</taxon>
        <taxon>Tunavirus</taxon>
        <taxon>Tunavirus JMPW2</taxon>
    </lineage>
</organism>
<reference evidence="2 3" key="1">
    <citation type="submission" date="2015-11" db="EMBL/GenBank/DDBJ databases">
        <title>Genomic identification of Escherichia phage JMPW2.</title>
        <authorList>
            <person name="Wang J."/>
            <person name="Lu S."/>
            <person name="Shen M."/>
            <person name="Zhu H."/>
            <person name="Le S."/>
            <person name="Li G."/>
            <person name="Tan Y."/>
            <person name="Zhao X."/>
            <person name="Shen W."/>
            <person name="Guo K."/>
            <person name="Yang Y."/>
            <person name="Li S."/>
            <person name="Li M."/>
            <person name="Zhu J."/>
            <person name="Rao X."/>
            <person name="Hu F."/>
        </authorList>
    </citation>
    <scope>NUCLEOTIDE SEQUENCE [LARGE SCALE GENOMIC DNA]</scope>
</reference>
<dbReference type="Proteomes" id="UP000225226">
    <property type="component" value="Segment"/>
</dbReference>
<dbReference type="EMBL" id="KU194205">
    <property type="protein sequence ID" value="ALT58173.1"/>
    <property type="molecule type" value="Genomic_DNA"/>
</dbReference>